<dbReference type="AlphaFoldDB" id="A0A1S0TJR9"/>
<dbReference type="CTD" id="9951332"/>
<dbReference type="OMA" id="KQVINYC"/>
<feature type="domain" description="Tyrosine-protein phosphatase" evidence="1">
    <location>
        <begin position="9"/>
        <end position="99"/>
    </location>
</feature>
<dbReference type="Pfam" id="PF00102">
    <property type="entry name" value="Y_phosphatase"/>
    <property type="match status" value="1"/>
</dbReference>
<dbReference type="RefSeq" id="XP_003149409.1">
    <property type="nucleotide sequence ID" value="XM_003149361.1"/>
</dbReference>
<sequence length="106" mass="11978">MIRTVSSRNEGPVTTFILKFTNKYDPGERTIYVLVFTGWEEVSKRPVITELLSLVRATWAIEQSNVLDKKNPTLVHGVSGTRRTGTYVLLSILCKQVINYCNSLSN</sequence>
<organism evidence="2">
    <name type="scientific">Loa loa</name>
    <name type="common">Eye worm</name>
    <name type="synonym">Filaria loa</name>
    <dbReference type="NCBI Taxonomy" id="7209"/>
    <lineage>
        <taxon>Eukaryota</taxon>
        <taxon>Metazoa</taxon>
        <taxon>Ecdysozoa</taxon>
        <taxon>Nematoda</taxon>
        <taxon>Chromadorea</taxon>
        <taxon>Rhabditida</taxon>
        <taxon>Spirurina</taxon>
        <taxon>Spiruromorpha</taxon>
        <taxon>Filarioidea</taxon>
        <taxon>Onchocercidae</taxon>
        <taxon>Loa</taxon>
    </lineage>
</organism>
<dbReference type="Gene3D" id="3.90.190.10">
    <property type="entry name" value="Protein tyrosine phosphatase superfamily"/>
    <property type="match status" value="1"/>
</dbReference>
<dbReference type="InterPro" id="IPR000242">
    <property type="entry name" value="PTP_cat"/>
</dbReference>
<dbReference type="GO" id="GO:0004725">
    <property type="term" value="F:protein tyrosine phosphatase activity"/>
    <property type="evidence" value="ECO:0007669"/>
    <property type="project" value="InterPro"/>
</dbReference>
<dbReference type="KEGG" id="loa:LOAG_13856"/>
<name>A0A1S0TJR9_LOALO</name>
<dbReference type="InParanoid" id="A0A1S0TJR9"/>
<proteinExistence type="predicted"/>
<dbReference type="SUPFAM" id="SSF52799">
    <property type="entry name" value="(Phosphotyrosine protein) phosphatases II"/>
    <property type="match status" value="1"/>
</dbReference>
<protein>
    <recommendedName>
        <fullName evidence="1">Tyrosine-protein phosphatase domain-containing protein</fullName>
    </recommendedName>
</protein>
<dbReference type="GeneID" id="9951332"/>
<dbReference type="EMBL" id="JH712232">
    <property type="protein sequence ID" value="EFO14660.1"/>
    <property type="molecule type" value="Genomic_DNA"/>
</dbReference>
<reference evidence="2" key="1">
    <citation type="submission" date="2012-04" db="EMBL/GenBank/DDBJ databases">
        <title>The Genome Sequence of Loa loa.</title>
        <authorList>
            <consortium name="The Broad Institute Genome Sequencing Platform"/>
            <consortium name="Broad Institute Genome Sequencing Center for Infectious Disease"/>
            <person name="Nutman T.B."/>
            <person name="Fink D.L."/>
            <person name="Russ C."/>
            <person name="Young S."/>
            <person name="Zeng Q."/>
            <person name="Gargeya S."/>
            <person name="Alvarado L."/>
            <person name="Berlin A."/>
            <person name="Chapman S.B."/>
            <person name="Chen Z."/>
            <person name="Freedman E."/>
            <person name="Gellesch M."/>
            <person name="Goldberg J."/>
            <person name="Griggs A."/>
            <person name="Gujja S."/>
            <person name="Heilman E.R."/>
            <person name="Heiman D."/>
            <person name="Howarth C."/>
            <person name="Mehta T."/>
            <person name="Neiman D."/>
            <person name="Pearson M."/>
            <person name="Roberts A."/>
            <person name="Saif S."/>
            <person name="Shea T."/>
            <person name="Shenoy N."/>
            <person name="Sisk P."/>
            <person name="Stolte C."/>
            <person name="Sykes S."/>
            <person name="White J."/>
            <person name="Yandava C."/>
            <person name="Haas B."/>
            <person name="Henn M.R."/>
            <person name="Nusbaum C."/>
            <person name="Birren B."/>
        </authorList>
    </citation>
    <scope>NUCLEOTIDE SEQUENCE [LARGE SCALE GENOMIC DNA]</scope>
</reference>
<accession>A0A1S0TJR9</accession>
<evidence type="ECO:0000259" key="1">
    <source>
        <dbReference type="Pfam" id="PF00102"/>
    </source>
</evidence>
<dbReference type="InterPro" id="IPR029021">
    <property type="entry name" value="Prot-tyrosine_phosphatase-like"/>
</dbReference>
<gene>
    <name evidence="2" type="ORF">LOAG_13856</name>
</gene>
<dbReference type="OrthoDB" id="5775049at2759"/>
<evidence type="ECO:0000313" key="2">
    <source>
        <dbReference type="EMBL" id="EFO14660.1"/>
    </source>
</evidence>